<evidence type="ECO:0000256" key="1">
    <source>
        <dbReference type="SAM" id="MobiDB-lite"/>
    </source>
</evidence>
<keyword evidence="3" id="KW-1185">Reference proteome</keyword>
<dbReference type="Proteomes" id="UP001054945">
    <property type="component" value="Unassembled WGS sequence"/>
</dbReference>
<feature type="non-terminal residue" evidence="2">
    <location>
        <position position="1"/>
    </location>
</feature>
<proteinExistence type="predicted"/>
<evidence type="ECO:0000313" key="3">
    <source>
        <dbReference type="Proteomes" id="UP001054945"/>
    </source>
</evidence>
<dbReference type="AlphaFoldDB" id="A0AAV4V656"/>
<reference evidence="2 3" key="1">
    <citation type="submission" date="2021-06" db="EMBL/GenBank/DDBJ databases">
        <title>Caerostris extrusa draft genome.</title>
        <authorList>
            <person name="Kono N."/>
            <person name="Arakawa K."/>
        </authorList>
    </citation>
    <scope>NUCLEOTIDE SEQUENCE [LARGE SCALE GENOMIC DNA]</scope>
</reference>
<sequence length="155" mass="17662">IISGKNSRNSPHSERKPPQKSQLFRTRHYYALDFSHCRSAYLQPGLTSHYGQRYSSPLPLSTMQIPTEIASARRCHLAERIRVGTMNCVNRIGITILIDKTYKYIYDEEGRRAIVLTSFSTRSRGPRHVDGPRLILDCEGPSDVALRNFVSNLRG</sequence>
<accession>A0AAV4V656</accession>
<dbReference type="EMBL" id="BPLR01014002">
    <property type="protein sequence ID" value="GIY65528.1"/>
    <property type="molecule type" value="Genomic_DNA"/>
</dbReference>
<protein>
    <submittedName>
        <fullName evidence="2">Uncharacterized protein</fullName>
    </submittedName>
</protein>
<comment type="caution">
    <text evidence="2">The sequence shown here is derived from an EMBL/GenBank/DDBJ whole genome shotgun (WGS) entry which is preliminary data.</text>
</comment>
<name>A0AAV4V656_CAEEX</name>
<feature type="region of interest" description="Disordered" evidence="1">
    <location>
        <begin position="1"/>
        <end position="21"/>
    </location>
</feature>
<gene>
    <name evidence="2" type="ORF">CEXT_234781</name>
</gene>
<evidence type="ECO:0000313" key="2">
    <source>
        <dbReference type="EMBL" id="GIY65528.1"/>
    </source>
</evidence>
<organism evidence="2 3">
    <name type="scientific">Caerostris extrusa</name>
    <name type="common">Bark spider</name>
    <name type="synonym">Caerostris bankana</name>
    <dbReference type="NCBI Taxonomy" id="172846"/>
    <lineage>
        <taxon>Eukaryota</taxon>
        <taxon>Metazoa</taxon>
        <taxon>Ecdysozoa</taxon>
        <taxon>Arthropoda</taxon>
        <taxon>Chelicerata</taxon>
        <taxon>Arachnida</taxon>
        <taxon>Araneae</taxon>
        <taxon>Araneomorphae</taxon>
        <taxon>Entelegynae</taxon>
        <taxon>Araneoidea</taxon>
        <taxon>Araneidae</taxon>
        <taxon>Caerostris</taxon>
    </lineage>
</organism>
<feature type="compositionally biased region" description="Polar residues" evidence="1">
    <location>
        <begin position="1"/>
        <end position="10"/>
    </location>
</feature>